<dbReference type="PANTHER" id="PTHR11661:SF1">
    <property type="entry name" value="LARGE RIBOSOMAL SUBUNIT PROTEIN UL11M"/>
    <property type="match status" value="1"/>
</dbReference>
<dbReference type="GO" id="GO:0003735">
    <property type="term" value="F:structural constituent of ribosome"/>
    <property type="evidence" value="ECO:0007669"/>
    <property type="project" value="InterPro"/>
</dbReference>
<dbReference type="PANTHER" id="PTHR11661">
    <property type="entry name" value="60S RIBOSOMAL PROTEIN L12"/>
    <property type="match status" value="1"/>
</dbReference>
<dbReference type="InterPro" id="IPR036769">
    <property type="entry name" value="Ribosomal_uL11_C_sf"/>
</dbReference>
<dbReference type="InterPro" id="IPR020784">
    <property type="entry name" value="Ribosomal_uL11_N"/>
</dbReference>
<keyword evidence="2 5" id="KW-0689">Ribosomal protein</keyword>
<dbReference type="NCBIfam" id="TIGR01632">
    <property type="entry name" value="L11_bact"/>
    <property type="match status" value="1"/>
</dbReference>
<dbReference type="EMBL" id="CAMKVN010000057">
    <property type="protein sequence ID" value="CAI2162854.1"/>
    <property type="molecule type" value="Genomic_DNA"/>
</dbReference>
<comment type="similarity">
    <text evidence="1 5">Belongs to the universal ribosomal protein uL11 family.</text>
</comment>
<sequence length="150" mass="16500">MSKAIPKAMGTVSKINILVPAGKATPTPPIGPALGQRGVKAIDFCKQFNELTKNYELETPIPTIIQIQPDRKFTFMCNMPPTAWLLKRAARIEKGAAKPKHEIVGRVSLKHIYEIAKIKQKQNNMKNHDLQFICKCIVASAGGIGIEVVP</sequence>
<evidence type="ECO:0000259" key="7">
    <source>
        <dbReference type="Pfam" id="PF03946"/>
    </source>
</evidence>
<evidence type="ECO:0000256" key="1">
    <source>
        <dbReference type="ARBA" id="ARBA00010537"/>
    </source>
</evidence>
<dbReference type="SUPFAM" id="SSF46906">
    <property type="entry name" value="Ribosomal protein L11, C-terminal domain"/>
    <property type="match status" value="1"/>
</dbReference>
<dbReference type="SUPFAM" id="SSF54747">
    <property type="entry name" value="Ribosomal L11/L12e N-terminal domain"/>
    <property type="match status" value="1"/>
</dbReference>
<dbReference type="Gene3D" id="1.10.10.250">
    <property type="entry name" value="Ribosomal protein L11, C-terminal domain"/>
    <property type="match status" value="1"/>
</dbReference>
<keyword evidence="3 5" id="KW-0687">Ribonucleoprotein</keyword>
<dbReference type="AlphaFoldDB" id="A0A9W4SAL2"/>
<dbReference type="GO" id="GO:0005762">
    <property type="term" value="C:mitochondrial large ribosomal subunit"/>
    <property type="evidence" value="ECO:0007669"/>
    <property type="project" value="TreeGrafter"/>
</dbReference>
<keyword evidence="9" id="KW-1185">Reference proteome</keyword>
<dbReference type="FunFam" id="1.10.10.250:FF:000003">
    <property type="entry name" value="Mitochondrial ribosomal protein L11"/>
    <property type="match status" value="1"/>
</dbReference>
<dbReference type="OrthoDB" id="1091498at2759"/>
<comment type="caution">
    <text evidence="8">The sequence shown here is derived from an EMBL/GenBank/DDBJ whole genome shotgun (WGS) entry which is preliminary data.</text>
</comment>
<dbReference type="Proteomes" id="UP001153678">
    <property type="component" value="Unassembled WGS sequence"/>
</dbReference>
<dbReference type="InterPro" id="IPR006519">
    <property type="entry name" value="Ribosomal_uL11_bac-typ"/>
</dbReference>
<dbReference type="Gene3D" id="3.30.1550.10">
    <property type="entry name" value="Ribosomal protein L11/L12, N-terminal domain"/>
    <property type="match status" value="1"/>
</dbReference>
<name>A0A9W4SAL2_9GLOM</name>
<dbReference type="HAMAP" id="MF_00736">
    <property type="entry name" value="Ribosomal_uL11"/>
    <property type="match status" value="1"/>
</dbReference>
<evidence type="ECO:0000256" key="5">
    <source>
        <dbReference type="RuleBase" id="RU003978"/>
    </source>
</evidence>
<reference evidence="8" key="1">
    <citation type="submission" date="2022-08" db="EMBL/GenBank/DDBJ databases">
        <authorList>
            <person name="Kallberg Y."/>
            <person name="Tangrot J."/>
            <person name="Rosling A."/>
        </authorList>
    </citation>
    <scope>NUCLEOTIDE SEQUENCE</scope>
    <source>
        <strain evidence="8">Wild A</strain>
    </source>
</reference>
<dbReference type="InterPro" id="IPR000911">
    <property type="entry name" value="Ribosomal_uL11"/>
</dbReference>
<dbReference type="CDD" id="cd00349">
    <property type="entry name" value="Ribosomal_L11"/>
    <property type="match status" value="1"/>
</dbReference>
<dbReference type="GO" id="GO:0070180">
    <property type="term" value="F:large ribosomal subunit rRNA binding"/>
    <property type="evidence" value="ECO:0007669"/>
    <property type="project" value="TreeGrafter"/>
</dbReference>
<evidence type="ECO:0000256" key="4">
    <source>
        <dbReference type="ARBA" id="ARBA00040104"/>
    </source>
</evidence>
<evidence type="ECO:0000313" key="9">
    <source>
        <dbReference type="Proteomes" id="UP001153678"/>
    </source>
</evidence>
<dbReference type="GO" id="GO:0006412">
    <property type="term" value="P:translation"/>
    <property type="evidence" value="ECO:0007669"/>
    <property type="project" value="InterPro"/>
</dbReference>
<dbReference type="InterPro" id="IPR036796">
    <property type="entry name" value="Ribosomal_uL11_N_sf"/>
</dbReference>
<evidence type="ECO:0000256" key="3">
    <source>
        <dbReference type="ARBA" id="ARBA00023274"/>
    </source>
</evidence>
<dbReference type="InterPro" id="IPR020783">
    <property type="entry name" value="Ribosomal_uL11_C"/>
</dbReference>
<evidence type="ECO:0000256" key="2">
    <source>
        <dbReference type="ARBA" id="ARBA00022980"/>
    </source>
</evidence>
<evidence type="ECO:0000259" key="6">
    <source>
        <dbReference type="Pfam" id="PF00298"/>
    </source>
</evidence>
<feature type="domain" description="Large ribosomal subunit protein uL11 C-terminal" evidence="6">
    <location>
        <begin position="79"/>
        <end position="148"/>
    </location>
</feature>
<dbReference type="SMART" id="SM00649">
    <property type="entry name" value="RL11"/>
    <property type="match status" value="1"/>
</dbReference>
<protein>
    <recommendedName>
        <fullName evidence="4">Large ribosomal subunit protein uL11m</fullName>
    </recommendedName>
</protein>
<gene>
    <name evidence="8" type="ORF">FWILDA_LOCUS773</name>
</gene>
<proteinExistence type="inferred from homology"/>
<evidence type="ECO:0000313" key="8">
    <source>
        <dbReference type="EMBL" id="CAI2162854.1"/>
    </source>
</evidence>
<feature type="domain" description="Large ribosomal subunit protein uL11 N-terminal" evidence="7">
    <location>
        <begin position="15"/>
        <end position="73"/>
    </location>
</feature>
<dbReference type="Pfam" id="PF03946">
    <property type="entry name" value="Ribosomal_L11_N"/>
    <property type="match status" value="1"/>
</dbReference>
<organism evidence="8 9">
    <name type="scientific">Funneliformis geosporum</name>
    <dbReference type="NCBI Taxonomy" id="1117311"/>
    <lineage>
        <taxon>Eukaryota</taxon>
        <taxon>Fungi</taxon>
        <taxon>Fungi incertae sedis</taxon>
        <taxon>Mucoromycota</taxon>
        <taxon>Glomeromycotina</taxon>
        <taxon>Glomeromycetes</taxon>
        <taxon>Glomerales</taxon>
        <taxon>Glomeraceae</taxon>
        <taxon>Funneliformis</taxon>
    </lineage>
</organism>
<accession>A0A9W4SAL2</accession>
<dbReference type="Pfam" id="PF00298">
    <property type="entry name" value="Ribosomal_L11"/>
    <property type="match status" value="1"/>
</dbReference>